<name>A0A1E8E4X8_9GAMM</name>
<protein>
    <submittedName>
        <fullName evidence="1">Uncharacterized protein</fullName>
    </submittedName>
</protein>
<dbReference type="Proteomes" id="UP000186931">
    <property type="component" value="Unassembled WGS sequence"/>
</dbReference>
<sequence>MITRLPCRFTNLFTYWLYCDGYRPQVKKNAVVMRRGDSVLKIFCHKGRMQQDYLMNEACQRKFKQFCGCYLNGYREFLVGLEREARVEVARSKNFNYLMVA</sequence>
<comment type="caution">
    <text evidence="1">The sequence shown here is derived from an EMBL/GenBank/DDBJ whole genome shotgun (WGS) entry which is preliminary data.</text>
</comment>
<dbReference type="STRING" id="202956.BJN41_00660"/>
<evidence type="ECO:0000313" key="2">
    <source>
        <dbReference type="Proteomes" id="UP000186931"/>
    </source>
</evidence>
<organism evidence="1 2">
    <name type="scientific">Acinetobacter towneri</name>
    <dbReference type="NCBI Taxonomy" id="202956"/>
    <lineage>
        <taxon>Bacteria</taxon>
        <taxon>Pseudomonadati</taxon>
        <taxon>Pseudomonadota</taxon>
        <taxon>Gammaproteobacteria</taxon>
        <taxon>Moraxellales</taxon>
        <taxon>Moraxellaceae</taxon>
        <taxon>Acinetobacter</taxon>
    </lineage>
</organism>
<dbReference type="EMBL" id="MKQS01000001">
    <property type="protein sequence ID" value="OFE44672.1"/>
    <property type="molecule type" value="Genomic_DNA"/>
</dbReference>
<accession>A0A1E8E4X8</accession>
<proteinExistence type="predicted"/>
<gene>
    <name evidence="1" type="ORF">BJN41_00660</name>
</gene>
<evidence type="ECO:0000313" key="1">
    <source>
        <dbReference type="EMBL" id="OFE44672.1"/>
    </source>
</evidence>
<reference evidence="1 2" key="1">
    <citation type="submission" date="2016-10" db="EMBL/GenBank/DDBJ databases">
        <title>Genome of airborne Acinetobacter sp. 5-2Ac02 in the hospital environment: Species near to Acinetobacter towneri.</title>
        <authorList>
            <person name="Barbosa B."/>
            <person name="Fernandez-Garcia L."/>
            <person name="Gato E."/>
            <person name="Leao R."/>
            <person name="Albano R."/>
            <person name="Fernandez B."/>
            <person name="Fernandez-Cuenca F."/>
            <person name="Marques E."/>
            <person name="Tomas M."/>
        </authorList>
    </citation>
    <scope>NUCLEOTIDE SEQUENCE [LARGE SCALE GENOMIC DNA]</scope>
    <source>
        <strain evidence="1 2">5-2Ac02</strain>
    </source>
</reference>
<dbReference type="AlphaFoldDB" id="A0A1E8E4X8"/>